<gene>
    <name evidence="1" type="ORF">IF1G_01882</name>
</gene>
<evidence type="ECO:0000313" key="1">
    <source>
        <dbReference type="EMBL" id="TQV99667.1"/>
    </source>
</evidence>
<reference evidence="1 2" key="1">
    <citation type="journal article" date="2019" name="Appl. Microbiol. Biotechnol.">
        <title>Genome sequence of Isaria javanica and comparative genome analysis insights into family S53 peptidase evolution in fungal entomopathogens.</title>
        <authorList>
            <person name="Lin R."/>
            <person name="Zhang X."/>
            <person name="Xin B."/>
            <person name="Zou M."/>
            <person name="Gao Y."/>
            <person name="Qin F."/>
            <person name="Hu Q."/>
            <person name="Xie B."/>
            <person name="Cheng X."/>
        </authorList>
    </citation>
    <scope>NUCLEOTIDE SEQUENCE [LARGE SCALE GENOMIC DNA]</scope>
    <source>
        <strain evidence="1 2">IJ1G</strain>
    </source>
</reference>
<comment type="caution">
    <text evidence="1">The sequence shown here is derived from an EMBL/GenBank/DDBJ whole genome shotgun (WGS) entry which is preliminary data.</text>
</comment>
<evidence type="ECO:0000313" key="2">
    <source>
        <dbReference type="Proteomes" id="UP000315783"/>
    </source>
</evidence>
<dbReference type="AlphaFoldDB" id="A0A545W9N7"/>
<organism evidence="1 2">
    <name type="scientific">Cordyceps javanica</name>
    <dbReference type="NCBI Taxonomy" id="43265"/>
    <lineage>
        <taxon>Eukaryota</taxon>
        <taxon>Fungi</taxon>
        <taxon>Dikarya</taxon>
        <taxon>Ascomycota</taxon>
        <taxon>Pezizomycotina</taxon>
        <taxon>Sordariomycetes</taxon>
        <taxon>Hypocreomycetidae</taxon>
        <taxon>Hypocreales</taxon>
        <taxon>Cordycipitaceae</taxon>
        <taxon>Cordyceps</taxon>
    </lineage>
</organism>
<dbReference type="EMBL" id="SPUK01000002">
    <property type="protein sequence ID" value="TQV99667.1"/>
    <property type="molecule type" value="Genomic_DNA"/>
</dbReference>
<proteinExistence type="predicted"/>
<accession>A0A545W9N7</accession>
<protein>
    <submittedName>
        <fullName evidence="1">Uncharacterized protein</fullName>
    </submittedName>
</protein>
<dbReference type="Proteomes" id="UP000315783">
    <property type="component" value="Unassembled WGS sequence"/>
</dbReference>
<keyword evidence="2" id="KW-1185">Reference proteome</keyword>
<sequence length="118" mass="13082">MAVQYERPTGGSSVKWPRTAVGGFYHSHVAARWVTTAIPQMGATEGLQQVSRVVQCAKGARYSVVFFRPYTSPYFKRRRRVRSLESGGGGGSGRRSWVVPVTGDYTIERPFLIPCLPC</sequence>
<name>A0A545W9N7_9HYPO</name>